<dbReference type="STRING" id="1134406.ADN00_12360"/>
<dbReference type="Proteomes" id="UP000050417">
    <property type="component" value="Unassembled WGS sequence"/>
</dbReference>
<dbReference type="AlphaFoldDB" id="A0A0P6XT07"/>
<dbReference type="OrthoDB" id="9795206at2"/>
<dbReference type="InterPro" id="IPR016181">
    <property type="entry name" value="Acyl_CoA_acyltransferase"/>
</dbReference>
<feature type="domain" description="N-acetyltransferase" evidence="1">
    <location>
        <begin position="16"/>
        <end position="178"/>
    </location>
</feature>
<dbReference type="CDD" id="cd04301">
    <property type="entry name" value="NAT_SF"/>
    <property type="match status" value="1"/>
</dbReference>
<dbReference type="Pfam" id="PF00583">
    <property type="entry name" value="Acetyltransf_1"/>
    <property type="match status" value="1"/>
</dbReference>
<dbReference type="EMBL" id="LGCL01000026">
    <property type="protein sequence ID" value="KPL76125.1"/>
    <property type="molecule type" value="Genomic_DNA"/>
</dbReference>
<proteinExistence type="predicted"/>
<dbReference type="RefSeq" id="WP_075063322.1">
    <property type="nucleotide sequence ID" value="NZ_LGCL01000026.1"/>
</dbReference>
<gene>
    <name evidence="2" type="ORF">ADN00_12360</name>
</gene>
<accession>A0A0P6XT07</accession>
<reference evidence="2 3" key="1">
    <citation type="submission" date="2015-07" db="EMBL/GenBank/DDBJ databases">
        <title>Genome sequence of Ornatilinea apprima DSM 23815.</title>
        <authorList>
            <person name="Hemp J."/>
            <person name="Ward L.M."/>
            <person name="Pace L.A."/>
            <person name="Fischer W.W."/>
        </authorList>
    </citation>
    <scope>NUCLEOTIDE SEQUENCE [LARGE SCALE GENOMIC DNA]</scope>
    <source>
        <strain evidence="2 3">P3M-1</strain>
    </source>
</reference>
<dbReference type="PROSITE" id="PS51186">
    <property type="entry name" value="GNAT"/>
    <property type="match status" value="1"/>
</dbReference>
<protein>
    <recommendedName>
        <fullName evidence="1">N-acetyltransferase domain-containing protein</fullName>
    </recommendedName>
</protein>
<comment type="caution">
    <text evidence="2">The sequence shown here is derived from an EMBL/GenBank/DDBJ whole genome shotgun (WGS) entry which is preliminary data.</text>
</comment>
<organism evidence="2 3">
    <name type="scientific">Ornatilinea apprima</name>
    <dbReference type="NCBI Taxonomy" id="1134406"/>
    <lineage>
        <taxon>Bacteria</taxon>
        <taxon>Bacillati</taxon>
        <taxon>Chloroflexota</taxon>
        <taxon>Anaerolineae</taxon>
        <taxon>Anaerolineales</taxon>
        <taxon>Anaerolineaceae</taxon>
        <taxon>Ornatilinea</taxon>
    </lineage>
</organism>
<keyword evidence="3" id="KW-1185">Reference proteome</keyword>
<dbReference type="GO" id="GO:0016747">
    <property type="term" value="F:acyltransferase activity, transferring groups other than amino-acyl groups"/>
    <property type="evidence" value="ECO:0007669"/>
    <property type="project" value="InterPro"/>
</dbReference>
<dbReference type="SUPFAM" id="SSF55729">
    <property type="entry name" value="Acyl-CoA N-acyltransferases (Nat)"/>
    <property type="match status" value="1"/>
</dbReference>
<dbReference type="InterPro" id="IPR000182">
    <property type="entry name" value="GNAT_dom"/>
</dbReference>
<name>A0A0P6XT07_9CHLR</name>
<sequence length="182" mass="21121">MTASPSSHPPSFLSKIIFRSIREEDLPQLEWEGEYSHFRQVYAAAYRRSLTGHTLIWVIEIPEKQIIGQVFVQLNSDRPELADGSSRAYLYAFRIRPEYRNLGLGSIVLDLVEESMAQMGFLYLTLNVAKNNLDAQRLYRRKGYAVMAHEPGRWSYTDHQGVLRHVVEPAWRMEKKLKPPKS</sequence>
<evidence type="ECO:0000313" key="2">
    <source>
        <dbReference type="EMBL" id="KPL76125.1"/>
    </source>
</evidence>
<dbReference type="Gene3D" id="3.40.630.30">
    <property type="match status" value="1"/>
</dbReference>
<evidence type="ECO:0000259" key="1">
    <source>
        <dbReference type="PROSITE" id="PS51186"/>
    </source>
</evidence>
<evidence type="ECO:0000313" key="3">
    <source>
        <dbReference type="Proteomes" id="UP000050417"/>
    </source>
</evidence>